<evidence type="ECO:0000256" key="2">
    <source>
        <dbReference type="ARBA" id="ARBA00022603"/>
    </source>
</evidence>
<organism evidence="6 7">
    <name type="scientific">Geoanaerobacter pelophilus</name>
    <dbReference type="NCBI Taxonomy" id="60036"/>
    <lineage>
        <taxon>Bacteria</taxon>
        <taxon>Pseudomonadati</taxon>
        <taxon>Thermodesulfobacteriota</taxon>
        <taxon>Desulfuromonadia</taxon>
        <taxon>Geobacterales</taxon>
        <taxon>Geobacteraceae</taxon>
        <taxon>Geoanaerobacter</taxon>
    </lineage>
</organism>
<name>A0AAW4L157_9BACT</name>
<sequence length="349" mass="36547">MKKPLRHGYTTGACAAAAAKGAALLLRDGCPAETVTIDLPTGGKAQFRLHRQELTPDCATCSVIKDAGDDPDITNGAEIVASVSVKGTSGISIAGGQGVGRVTKPGLAVTVGEWAINPVPRRMIEAEVRCVLPEPTPVLISISIPNGEELAKKTLNARLGIIGGLSILGTTGIVRPISAKAWTDTIDASVDVALACACTTVVLSTGRTSELVAQTRLQLREEAFVMMGDHVGYALKCCARKGVAEVVLACQFAKLLKIACGHEQTHVSSSELDLGELAGWLRSEPAVAQLEPVAVHANTARQLLEESSNDPELLRLVALRAKVFGQKLAPNCAIKVLLAGYDGKVLYFA</sequence>
<keyword evidence="7" id="KW-1185">Reference proteome</keyword>
<dbReference type="InterPro" id="IPR036074">
    <property type="entry name" value="CbiD_sf"/>
</dbReference>
<evidence type="ECO:0000256" key="3">
    <source>
        <dbReference type="ARBA" id="ARBA00022679"/>
    </source>
</evidence>
<dbReference type="PANTHER" id="PTHR35863:SF1">
    <property type="entry name" value="COBALT-PRECORRIN-5B C(1)-METHYLTRANSFERASE"/>
    <property type="match status" value="1"/>
</dbReference>
<dbReference type="EC" id="2.1.1.195" evidence="5"/>
<dbReference type="RefSeq" id="WP_214170678.1">
    <property type="nucleotide sequence ID" value="NZ_JAHCVJ010000002.1"/>
</dbReference>
<keyword evidence="3 5" id="KW-0808">Transferase</keyword>
<dbReference type="Gene3D" id="3.30.2110.10">
    <property type="entry name" value="CbiD-like"/>
    <property type="match status" value="1"/>
</dbReference>
<keyword evidence="1 5" id="KW-0169">Cobalamin biosynthesis</keyword>
<dbReference type="Proteomes" id="UP000811899">
    <property type="component" value="Unassembled WGS sequence"/>
</dbReference>
<dbReference type="SUPFAM" id="SSF111342">
    <property type="entry name" value="CbiD-like"/>
    <property type="match status" value="1"/>
</dbReference>
<proteinExistence type="inferred from homology"/>
<gene>
    <name evidence="5" type="primary">cbiD</name>
    <name evidence="6" type="ORF">KI809_06260</name>
</gene>
<comment type="catalytic activity">
    <reaction evidence="5">
        <text>Co-precorrin-5B + S-adenosyl-L-methionine = Co-precorrin-6A + S-adenosyl-L-homocysteine</text>
        <dbReference type="Rhea" id="RHEA:26285"/>
        <dbReference type="ChEBI" id="CHEBI:57856"/>
        <dbReference type="ChEBI" id="CHEBI:59789"/>
        <dbReference type="ChEBI" id="CHEBI:60063"/>
        <dbReference type="ChEBI" id="CHEBI:60064"/>
        <dbReference type="EC" id="2.1.1.195"/>
    </reaction>
</comment>
<evidence type="ECO:0000313" key="6">
    <source>
        <dbReference type="EMBL" id="MBT0663902.1"/>
    </source>
</evidence>
<dbReference type="PANTHER" id="PTHR35863">
    <property type="entry name" value="COBALT-PRECORRIN-5B C(1)-METHYLTRANSFERASE"/>
    <property type="match status" value="1"/>
</dbReference>
<dbReference type="GO" id="GO:0008168">
    <property type="term" value="F:methyltransferase activity"/>
    <property type="evidence" value="ECO:0007669"/>
    <property type="project" value="UniProtKB-UniRule"/>
</dbReference>
<comment type="similarity">
    <text evidence="5">Belongs to the CbiD family.</text>
</comment>
<dbReference type="Pfam" id="PF01888">
    <property type="entry name" value="CbiD"/>
    <property type="match status" value="1"/>
</dbReference>
<dbReference type="HAMAP" id="MF_00787">
    <property type="entry name" value="CbiD"/>
    <property type="match status" value="1"/>
</dbReference>
<reference evidence="6 7" key="1">
    <citation type="submission" date="2021-05" db="EMBL/GenBank/DDBJ databases">
        <title>The draft genome of Geobacter pelophilus DSM 12255.</title>
        <authorList>
            <person name="Xu Z."/>
            <person name="Masuda Y."/>
            <person name="Itoh H."/>
            <person name="Senoo K."/>
        </authorList>
    </citation>
    <scope>NUCLEOTIDE SEQUENCE [LARGE SCALE GENOMIC DNA]</scope>
    <source>
        <strain evidence="6 7">DSM 12255</strain>
    </source>
</reference>
<keyword evidence="4 5" id="KW-0949">S-adenosyl-L-methionine</keyword>
<dbReference type="GO" id="GO:0019251">
    <property type="term" value="P:anaerobic cobalamin biosynthetic process"/>
    <property type="evidence" value="ECO:0007669"/>
    <property type="project" value="UniProtKB-UniRule"/>
</dbReference>
<dbReference type="NCBIfam" id="NF000849">
    <property type="entry name" value="PRK00075.1-1"/>
    <property type="match status" value="1"/>
</dbReference>
<dbReference type="EMBL" id="JAHCVJ010000002">
    <property type="protein sequence ID" value="MBT0663902.1"/>
    <property type="molecule type" value="Genomic_DNA"/>
</dbReference>
<comment type="pathway">
    <text evidence="5">Cofactor biosynthesis; adenosylcobalamin biosynthesis; cob(II)yrinate a,c-diamide from sirohydrochlorin (anaerobic route): step 6/10.</text>
</comment>
<keyword evidence="2 5" id="KW-0489">Methyltransferase</keyword>
<evidence type="ECO:0000256" key="4">
    <source>
        <dbReference type="ARBA" id="ARBA00022691"/>
    </source>
</evidence>
<dbReference type="AlphaFoldDB" id="A0AAW4L157"/>
<evidence type="ECO:0000256" key="5">
    <source>
        <dbReference type="HAMAP-Rule" id="MF_00787"/>
    </source>
</evidence>
<comment type="caution">
    <text evidence="6">The sequence shown here is derived from an EMBL/GenBank/DDBJ whole genome shotgun (WGS) entry which is preliminary data.</text>
</comment>
<protein>
    <recommendedName>
        <fullName evidence="5">Cobalt-precorrin-5B C(1)-methyltransferase</fullName>
        <ecNumber evidence="5">2.1.1.195</ecNumber>
    </recommendedName>
    <alternativeName>
        <fullName evidence="5">Cobalt-precorrin-6A synthase</fullName>
    </alternativeName>
</protein>
<dbReference type="GO" id="GO:0032259">
    <property type="term" value="P:methylation"/>
    <property type="evidence" value="ECO:0007669"/>
    <property type="project" value="UniProtKB-KW"/>
</dbReference>
<dbReference type="InterPro" id="IPR002748">
    <property type="entry name" value="CbiD"/>
</dbReference>
<dbReference type="NCBIfam" id="TIGR00312">
    <property type="entry name" value="cbiD"/>
    <property type="match status" value="1"/>
</dbReference>
<comment type="function">
    <text evidence="5">Catalyzes the methylation of C-1 in cobalt-precorrin-5B to form cobalt-precorrin-6A.</text>
</comment>
<evidence type="ECO:0000256" key="1">
    <source>
        <dbReference type="ARBA" id="ARBA00022573"/>
    </source>
</evidence>
<accession>A0AAW4L157</accession>
<dbReference type="PIRSF" id="PIRSF026782">
    <property type="entry name" value="CbiD"/>
    <property type="match status" value="1"/>
</dbReference>
<evidence type="ECO:0000313" key="7">
    <source>
        <dbReference type="Proteomes" id="UP000811899"/>
    </source>
</evidence>